<dbReference type="InterPro" id="IPR034783">
    <property type="entry name" value="SNX4"/>
</dbReference>
<evidence type="ECO:0000313" key="2">
    <source>
        <dbReference type="Proteomes" id="UP000663868"/>
    </source>
</evidence>
<protein>
    <submittedName>
        <fullName evidence="1">Uncharacterized protein</fullName>
    </submittedName>
</protein>
<accession>A0A820RCU4</accession>
<dbReference type="AlphaFoldDB" id="A0A820RCU4"/>
<reference evidence="1" key="1">
    <citation type="submission" date="2021-02" db="EMBL/GenBank/DDBJ databases">
        <authorList>
            <person name="Nowell W R."/>
        </authorList>
    </citation>
    <scope>NUCLEOTIDE SEQUENCE</scope>
</reference>
<proteinExistence type="predicted"/>
<dbReference type="Proteomes" id="UP000663868">
    <property type="component" value="Unassembled WGS sequence"/>
</dbReference>
<dbReference type="GO" id="GO:2000786">
    <property type="term" value="P:positive regulation of autophagosome assembly"/>
    <property type="evidence" value="ECO:0007669"/>
    <property type="project" value="TreeGrafter"/>
</dbReference>
<feature type="non-terminal residue" evidence="1">
    <location>
        <position position="1"/>
    </location>
</feature>
<gene>
    <name evidence="1" type="ORF">KXQ929_LOCUS52935</name>
</gene>
<dbReference type="GO" id="GO:0031901">
    <property type="term" value="C:early endosome membrane"/>
    <property type="evidence" value="ECO:0007669"/>
    <property type="project" value="TreeGrafter"/>
</dbReference>
<dbReference type="PANTHER" id="PTHR46596:SF1">
    <property type="entry name" value="SORTING NEXIN-4"/>
    <property type="match status" value="1"/>
</dbReference>
<evidence type="ECO:0000313" key="1">
    <source>
        <dbReference type="EMBL" id="CAF4433618.1"/>
    </source>
</evidence>
<dbReference type="InterPro" id="IPR027267">
    <property type="entry name" value="AH/BAR_dom_sf"/>
</dbReference>
<dbReference type="GO" id="GO:0005886">
    <property type="term" value="C:plasma membrane"/>
    <property type="evidence" value="ECO:0007669"/>
    <property type="project" value="TreeGrafter"/>
</dbReference>
<dbReference type="SUPFAM" id="SSF103657">
    <property type="entry name" value="BAR/IMD domain-like"/>
    <property type="match status" value="1"/>
</dbReference>
<dbReference type="GO" id="GO:0015031">
    <property type="term" value="P:protein transport"/>
    <property type="evidence" value="ECO:0007669"/>
    <property type="project" value="InterPro"/>
</dbReference>
<name>A0A820RCU4_9BILA</name>
<dbReference type="GO" id="GO:0031201">
    <property type="term" value="C:SNARE complex"/>
    <property type="evidence" value="ECO:0007669"/>
    <property type="project" value="TreeGrafter"/>
</dbReference>
<dbReference type="GO" id="GO:0032266">
    <property type="term" value="F:phosphatidylinositol-3-phosphate binding"/>
    <property type="evidence" value="ECO:0007669"/>
    <property type="project" value="TreeGrafter"/>
</dbReference>
<dbReference type="EMBL" id="CAJOBB010028997">
    <property type="protein sequence ID" value="CAF4433618.1"/>
    <property type="molecule type" value="Genomic_DNA"/>
</dbReference>
<sequence length="102" mass="12049">VYIFRRFSDAYQYAIDLNTVLYNVLRARAKLADRIFIFYQAHNQLGRLFSEWSTTEDKLGDSLQRAGHFLDSFSGQIEEYLHEEDALMDFLKHQASYCDVIK</sequence>
<comment type="caution">
    <text evidence="1">The sequence shown here is derived from an EMBL/GenBank/DDBJ whole genome shotgun (WGS) entry which is preliminary data.</text>
</comment>
<organism evidence="1 2">
    <name type="scientific">Adineta steineri</name>
    <dbReference type="NCBI Taxonomy" id="433720"/>
    <lineage>
        <taxon>Eukaryota</taxon>
        <taxon>Metazoa</taxon>
        <taxon>Spiralia</taxon>
        <taxon>Gnathifera</taxon>
        <taxon>Rotifera</taxon>
        <taxon>Eurotatoria</taxon>
        <taxon>Bdelloidea</taxon>
        <taxon>Adinetida</taxon>
        <taxon>Adinetidae</taxon>
        <taxon>Adineta</taxon>
    </lineage>
</organism>
<dbReference type="PANTHER" id="PTHR46596">
    <property type="entry name" value="SORTING NEXIN-4"/>
    <property type="match status" value="1"/>
</dbReference>